<feature type="transmembrane region" description="Helical" evidence="9">
    <location>
        <begin position="97"/>
        <end position="120"/>
    </location>
</feature>
<evidence type="ECO:0000256" key="3">
    <source>
        <dbReference type="ARBA" id="ARBA00022475"/>
    </source>
</evidence>
<evidence type="ECO:0000256" key="5">
    <source>
        <dbReference type="ARBA" id="ARBA00022970"/>
    </source>
</evidence>
<reference evidence="10 11" key="1">
    <citation type="submission" date="2024-03" db="EMBL/GenBank/DDBJ databases">
        <title>High-quality draft genome sequencing of Tistrella sp. BH-R2-4.</title>
        <authorList>
            <person name="Dong C."/>
        </authorList>
    </citation>
    <scope>NUCLEOTIDE SEQUENCE [LARGE SCALE GENOMIC DNA]</scope>
    <source>
        <strain evidence="10 11">BH-R2-4</strain>
    </source>
</reference>
<comment type="similarity">
    <text evidence="8">Belongs to the binding-protein-dependent transport system permease family. LivHM subfamily.</text>
</comment>
<feature type="transmembrane region" description="Helical" evidence="9">
    <location>
        <begin position="6"/>
        <end position="29"/>
    </location>
</feature>
<sequence>MTSSLFVQLLVNGLIVGTLYGVVAMSFVLIYKASQIVNFAQGEFLLIGAWVCWWIMTDLELPFFWSFIFTLAFMMVFGILLQVIVLRPLIGEPIISVIMVTIGLSIFFQAMMKWMFGVFVQPFPKIFETESINIAGLQVQTAYVMSLIISVIAMGLFAYFFKFSKIGLAMRATAFNQQVAQSLGVSVKQMFAISWAISAMVSALAGVVVGIVNGVSSGLSLFGFKVFPAVILGGLDSVIGAVVGGLIIGVLENLAEYVDGQYLHFGNLYVVAPFYVLIIILMIKPYGLFGTKNIERV</sequence>
<dbReference type="PANTHER" id="PTHR11795:SF451">
    <property type="entry name" value="ABC TRANSPORTER PERMEASE PROTEIN"/>
    <property type="match status" value="1"/>
</dbReference>
<dbReference type="RefSeq" id="WP_345932377.1">
    <property type="nucleotide sequence ID" value="NZ_JBBKTV010000003.1"/>
</dbReference>
<feature type="transmembrane region" description="Helical" evidence="9">
    <location>
        <begin position="262"/>
        <end position="283"/>
    </location>
</feature>
<evidence type="ECO:0000256" key="4">
    <source>
        <dbReference type="ARBA" id="ARBA00022692"/>
    </source>
</evidence>
<evidence type="ECO:0000256" key="8">
    <source>
        <dbReference type="ARBA" id="ARBA00037998"/>
    </source>
</evidence>
<dbReference type="Proteomes" id="UP001413721">
    <property type="component" value="Unassembled WGS sequence"/>
</dbReference>
<feature type="transmembrane region" description="Helical" evidence="9">
    <location>
        <begin position="36"/>
        <end position="56"/>
    </location>
</feature>
<dbReference type="CDD" id="cd06582">
    <property type="entry name" value="TM_PBP1_LivH_like"/>
    <property type="match status" value="1"/>
</dbReference>
<proteinExistence type="inferred from homology"/>
<keyword evidence="6 9" id="KW-1133">Transmembrane helix</keyword>
<evidence type="ECO:0000313" key="10">
    <source>
        <dbReference type="EMBL" id="MEN2987634.1"/>
    </source>
</evidence>
<keyword evidence="2" id="KW-0813">Transport</keyword>
<feature type="transmembrane region" description="Helical" evidence="9">
    <location>
        <begin position="226"/>
        <end position="250"/>
    </location>
</feature>
<evidence type="ECO:0000256" key="9">
    <source>
        <dbReference type="SAM" id="Phobius"/>
    </source>
</evidence>
<comment type="subcellular location">
    <subcellularLocation>
        <location evidence="1">Cell membrane</location>
        <topology evidence="1">Multi-pass membrane protein</topology>
    </subcellularLocation>
</comment>
<dbReference type="InterPro" id="IPR052157">
    <property type="entry name" value="BCAA_transport_permease"/>
</dbReference>
<evidence type="ECO:0000256" key="1">
    <source>
        <dbReference type="ARBA" id="ARBA00004651"/>
    </source>
</evidence>
<organism evidence="10 11">
    <name type="scientific">Tistrella arctica</name>
    <dbReference type="NCBI Taxonomy" id="3133430"/>
    <lineage>
        <taxon>Bacteria</taxon>
        <taxon>Pseudomonadati</taxon>
        <taxon>Pseudomonadota</taxon>
        <taxon>Alphaproteobacteria</taxon>
        <taxon>Geminicoccales</taxon>
        <taxon>Geminicoccaceae</taxon>
        <taxon>Tistrella</taxon>
    </lineage>
</organism>
<name>A0ABU9YFR4_9PROT</name>
<dbReference type="PANTHER" id="PTHR11795">
    <property type="entry name" value="BRANCHED-CHAIN AMINO ACID TRANSPORT SYSTEM PERMEASE PROTEIN LIVH"/>
    <property type="match status" value="1"/>
</dbReference>
<keyword evidence="5" id="KW-0029">Amino-acid transport</keyword>
<feature type="transmembrane region" description="Helical" evidence="9">
    <location>
        <begin position="140"/>
        <end position="161"/>
    </location>
</feature>
<keyword evidence="4 9" id="KW-0812">Transmembrane</keyword>
<accession>A0ABU9YFR4</accession>
<evidence type="ECO:0000256" key="7">
    <source>
        <dbReference type="ARBA" id="ARBA00023136"/>
    </source>
</evidence>
<protein>
    <submittedName>
        <fullName evidence="10">Branched-chain amino acid ABC transporter permease</fullName>
    </submittedName>
</protein>
<keyword evidence="3" id="KW-1003">Cell membrane</keyword>
<dbReference type="Pfam" id="PF02653">
    <property type="entry name" value="BPD_transp_2"/>
    <property type="match status" value="1"/>
</dbReference>
<evidence type="ECO:0000256" key="6">
    <source>
        <dbReference type="ARBA" id="ARBA00022989"/>
    </source>
</evidence>
<comment type="caution">
    <text evidence="10">The sequence shown here is derived from an EMBL/GenBank/DDBJ whole genome shotgun (WGS) entry which is preliminary data.</text>
</comment>
<gene>
    <name evidence="10" type="ORF">WG926_04915</name>
</gene>
<keyword evidence="11" id="KW-1185">Reference proteome</keyword>
<feature type="transmembrane region" description="Helical" evidence="9">
    <location>
        <begin position="62"/>
        <end position="85"/>
    </location>
</feature>
<feature type="transmembrane region" description="Helical" evidence="9">
    <location>
        <begin position="191"/>
        <end position="214"/>
    </location>
</feature>
<evidence type="ECO:0000313" key="11">
    <source>
        <dbReference type="Proteomes" id="UP001413721"/>
    </source>
</evidence>
<evidence type="ECO:0000256" key="2">
    <source>
        <dbReference type="ARBA" id="ARBA00022448"/>
    </source>
</evidence>
<dbReference type="EMBL" id="JBBKTW010000002">
    <property type="protein sequence ID" value="MEN2987634.1"/>
    <property type="molecule type" value="Genomic_DNA"/>
</dbReference>
<dbReference type="InterPro" id="IPR001851">
    <property type="entry name" value="ABC_transp_permease"/>
</dbReference>
<keyword evidence="7 9" id="KW-0472">Membrane</keyword>